<dbReference type="EMBL" id="SDMP01000018">
    <property type="protein sequence ID" value="RYQ95220.1"/>
    <property type="molecule type" value="Genomic_DNA"/>
</dbReference>
<evidence type="ECO:0000256" key="3">
    <source>
        <dbReference type="ARBA" id="ARBA00022614"/>
    </source>
</evidence>
<comment type="subcellular location">
    <subcellularLocation>
        <location evidence="1">Secreted</location>
    </subcellularLocation>
</comment>
<evidence type="ECO:0000313" key="7">
    <source>
        <dbReference type="Proteomes" id="UP000289738"/>
    </source>
</evidence>
<evidence type="ECO:0000256" key="2">
    <source>
        <dbReference type="ARBA" id="ARBA00022525"/>
    </source>
</evidence>
<organism evidence="6 7">
    <name type="scientific">Arachis hypogaea</name>
    <name type="common">Peanut</name>
    <dbReference type="NCBI Taxonomy" id="3818"/>
    <lineage>
        <taxon>Eukaryota</taxon>
        <taxon>Viridiplantae</taxon>
        <taxon>Streptophyta</taxon>
        <taxon>Embryophyta</taxon>
        <taxon>Tracheophyta</taxon>
        <taxon>Spermatophyta</taxon>
        <taxon>Magnoliopsida</taxon>
        <taxon>eudicotyledons</taxon>
        <taxon>Gunneridae</taxon>
        <taxon>Pentapetalae</taxon>
        <taxon>rosids</taxon>
        <taxon>fabids</taxon>
        <taxon>Fabales</taxon>
        <taxon>Fabaceae</taxon>
        <taxon>Papilionoideae</taxon>
        <taxon>50 kb inversion clade</taxon>
        <taxon>dalbergioids sensu lato</taxon>
        <taxon>Dalbergieae</taxon>
        <taxon>Pterocarpus clade</taxon>
        <taxon>Arachis</taxon>
    </lineage>
</organism>
<dbReference type="InterPro" id="IPR001611">
    <property type="entry name" value="Leu-rich_rpt"/>
</dbReference>
<evidence type="ECO:0000313" key="6">
    <source>
        <dbReference type="EMBL" id="RYQ95220.1"/>
    </source>
</evidence>
<keyword evidence="7" id="KW-1185">Reference proteome</keyword>
<dbReference type="AlphaFoldDB" id="A0A444XZX4"/>
<comment type="caution">
    <text evidence="6">The sequence shown here is derived from an EMBL/GenBank/DDBJ whole genome shotgun (WGS) entry which is preliminary data.</text>
</comment>
<dbReference type="InterPro" id="IPR051582">
    <property type="entry name" value="LRR_extensin-like_regulator"/>
</dbReference>
<evidence type="ECO:0000256" key="5">
    <source>
        <dbReference type="ARBA" id="ARBA00022737"/>
    </source>
</evidence>
<dbReference type="GO" id="GO:0005576">
    <property type="term" value="C:extracellular region"/>
    <property type="evidence" value="ECO:0007669"/>
    <property type="project" value="UniProtKB-SubCell"/>
</dbReference>
<keyword evidence="2" id="KW-0964">Secreted</keyword>
<protein>
    <submittedName>
        <fullName evidence="6">Uncharacterized protein</fullName>
    </submittedName>
</protein>
<name>A0A444XZX4_ARAHY</name>
<gene>
    <name evidence="6" type="ORF">Ahy_B08g090282</name>
</gene>
<dbReference type="Gene3D" id="3.80.10.10">
    <property type="entry name" value="Ribonuclease Inhibitor"/>
    <property type="match status" value="1"/>
</dbReference>
<evidence type="ECO:0000256" key="1">
    <source>
        <dbReference type="ARBA" id="ARBA00004613"/>
    </source>
</evidence>
<keyword evidence="3" id="KW-0433">Leucine-rich repeat</keyword>
<evidence type="ECO:0000256" key="4">
    <source>
        <dbReference type="ARBA" id="ARBA00022729"/>
    </source>
</evidence>
<dbReference type="PANTHER" id="PTHR32093:SF86">
    <property type="entry name" value="EXTENSIN-LIKE PROTEIN"/>
    <property type="match status" value="1"/>
</dbReference>
<sequence>MGSKLKEIMFLNNQLTGCIRERVGIFTEIQVLDVSYNTLMGHVPNTLSCLQDIQVLNLAHNKLFSELSDEGLIWVKIGNSPAQQLRALQRGKPSPRQHSNDDSSLEIYVGITLSTRSFI</sequence>
<dbReference type="InterPro" id="IPR032675">
    <property type="entry name" value="LRR_dom_sf"/>
</dbReference>
<dbReference type="SUPFAM" id="SSF52058">
    <property type="entry name" value="L domain-like"/>
    <property type="match status" value="1"/>
</dbReference>
<reference evidence="6 7" key="1">
    <citation type="submission" date="2019-01" db="EMBL/GenBank/DDBJ databases">
        <title>Sequencing of cultivated peanut Arachis hypogaea provides insights into genome evolution and oil improvement.</title>
        <authorList>
            <person name="Chen X."/>
        </authorList>
    </citation>
    <scope>NUCLEOTIDE SEQUENCE [LARGE SCALE GENOMIC DNA]</scope>
    <source>
        <strain evidence="7">cv. Fuhuasheng</strain>
        <tissue evidence="6">Leaves</tissue>
    </source>
</reference>
<dbReference type="Pfam" id="PF00560">
    <property type="entry name" value="LRR_1"/>
    <property type="match status" value="1"/>
</dbReference>
<dbReference type="PANTHER" id="PTHR32093">
    <property type="entry name" value="LEUCINE-RICH REPEAT EXTENSIN-LIKE PROTEIN 3-RELATED"/>
    <property type="match status" value="1"/>
</dbReference>
<dbReference type="STRING" id="3818.A0A444XZX4"/>
<proteinExistence type="predicted"/>
<keyword evidence="4" id="KW-0732">Signal</keyword>
<accession>A0A444XZX4</accession>
<dbReference type="Proteomes" id="UP000289738">
    <property type="component" value="Chromosome B08"/>
</dbReference>
<keyword evidence="5" id="KW-0677">Repeat</keyword>